<organism evidence="1">
    <name type="scientific">Anguilla anguilla</name>
    <name type="common">European freshwater eel</name>
    <name type="synonym">Muraena anguilla</name>
    <dbReference type="NCBI Taxonomy" id="7936"/>
    <lineage>
        <taxon>Eukaryota</taxon>
        <taxon>Metazoa</taxon>
        <taxon>Chordata</taxon>
        <taxon>Craniata</taxon>
        <taxon>Vertebrata</taxon>
        <taxon>Euteleostomi</taxon>
        <taxon>Actinopterygii</taxon>
        <taxon>Neopterygii</taxon>
        <taxon>Teleostei</taxon>
        <taxon>Anguilliformes</taxon>
        <taxon>Anguillidae</taxon>
        <taxon>Anguilla</taxon>
    </lineage>
</organism>
<dbReference type="EMBL" id="GBXM01077403">
    <property type="protein sequence ID" value="JAH31174.1"/>
    <property type="molecule type" value="Transcribed_RNA"/>
</dbReference>
<name>A0A0E9RPY2_ANGAN</name>
<dbReference type="EMBL" id="GBXM01075235">
    <property type="protein sequence ID" value="JAH33342.1"/>
    <property type="molecule type" value="Transcribed_RNA"/>
</dbReference>
<sequence>MFREGHLCLTEEP</sequence>
<reference evidence="1" key="1">
    <citation type="submission" date="2014-11" db="EMBL/GenBank/DDBJ databases">
        <authorList>
            <person name="Amaro Gonzalez C."/>
        </authorList>
    </citation>
    <scope>NUCLEOTIDE SEQUENCE</scope>
</reference>
<protein>
    <submittedName>
        <fullName evidence="1">Uncharacterized protein</fullName>
    </submittedName>
</protein>
<accession>A0A0E9RPY2</accession>
<proteinExistence type="predicted"/>
<dbReference type="EMBL" id="GBXM01107449">
    <property type="protein sequence ID" value="JAH01128.1"/>
    <property type="molecule type" value="Transcribed_RNA"/>
</dbReference>
<reference evidence="1" key="2">
    <citation type="journal article" date="2015" name="Fish Shellfish Immunol.">
        <title>Early steps in the European eel (Anguilla anguilla)-Vibrio vulnificus interaction in the gills: Role of the RtxA13 toxin.</title>
        <authorList>
            <person name="Callol A."/>
            <person name="Pajuelo D."/>
            <person name="Ebbesson L."/>
            <person name="Teles M."/>
            <person name="MacKenzie S."/>
            <person name="Amaro C."/>
        </authorList>
    </citation>
    <scope>NUCLEOTIDE SEQUENCE</scope>
</reference>
<evidence type="ECO:0000313" key="1">
    <source>
        <dbReference type="EMBL" id="JAH31174.1"/>
    </source>
</evidence>
<dbReference type="EMBL" id="GBXM01030062">
    <property type="protein sequence ID" value="JAH78515.1"/>
    <property type="molecule type" value="Transcribed_RNA"/>
</dbReference>